<name>A0A2I2KZB1_9ACTN</name>
<proteinExistence type="predicted"/>
<evidence type="ECO:0008006" key="4">
    <source>
        <dbReference type="Google" id="ProtNLM"/>
    </source>
</evidence>
<protein>
    <recommendedName>
        <fullName evidence="4">Cytotoxic translational repressor of toxin-antitoxin stability system</fullName>
    </recommendedName>
</protein>
<dbReference type="Proteomes" id="UP000234331">
    <property type="component" value="Unassembled WGS sequence"/>
</dbReference>
<dbReference type="OrthoDB" id="487569at2"/>
<dbReference type="EMBL" id="FZMO01000524">
    <property type="protein sequence ID" value="SNQ50998.1"/>
    <property type="molecule type" value="Genomic_DNA"/>
</dbReference>
<dbReference type="RefSeq" id="WP_101834640.1">
    <property type="nucleotide sequence ID" value="NZ_FZMO01000524.1"/>
</dbReference>
<keyword evidence="3" id="KW-1185">Reference proteome</keyword>
<feature type="region of interest" description="Disordered" evidence="1">
    <location>
        <begin position="1"/>
        <end position="20"/>
    </location>
</feature>
<organism evidence="2 3">
    <name type="scientific">Frankia canadensis</name>
    <dbReference type="NCBI Taxonomy" id="1836972"/>
    <lineage>
        <taxon>Bacteria</taxon>
        <taxon>Bacillati</taxon>
        <taxon>Actinomycetota</taxon>
        <taxon>Actinomycetes</taxon>
        <taxon>Frankiales</taxon>
        <taxon>Frankiaceae</taxon>
        <taxon>Frankia</taxon>
    </lineage>
</organism>
<gene>
    <name evidence="2" type="ORF">FRACA_590020</name>
</gene>
<sequence length="117" mass="13101">MNPKRGDRAAPPPADGEYDIRFASNDAAGGWEHLARQAPRNLRHAYDAIRSSPRARDNPDRQHRLKGRLGSATFKGQSVEQWQYEVTAAGRIWYLIDDANRTAWVIHAGTGHPKATD</sequence>
<dbReference type="AlphaFoldDB" id="A0A2I2KZB1"/>
<evidence type="ECO:0000256" key="1">
    <source>
        <dbReference type="SAM" id="MobiDB-lite"/>
    </source>
</evidence>
<evidence type="ECO:0000313" key="2">
    <source>
        <dbReference type="EMBL" id="SNQ50998.1"/>
    </source>
</evidence>
<accession>A0A2I2KZB1</accession>
<evidence type="ECO:0000313" key="3">
    <source>
        <dbReference type="Proteomes" id="UP000234331"/>
    </source>
</evidence>
<reference evidence="2 3" key="1">
    <citation type="submission" date="2017-06" db="EMBL/GenBank/DDBJ databases">
        <authorList>
            <person name="Kim H.J."/>
            <person name="Triplett B.A."/>
        </authorList>
    </citation>
    <scope>NUCLEOTIDE SEQUENCE [LARGE SCALE GENOMIC DNA]</scope>
    <source>
        <strain evidence="2">FRACA_ARgP5</strain>
    </source>
</reference>